<gene>
    <name evidence="10" type="ORF">BN1204_027060</name>
    <name evidence="9" type="ORF">NCLIV_027060</name>
</gene>
<dbReference type="AlphaFoldDB" id="F0VGS4"/>
<dbReference type="GO" id="GO:0005524">
    <property type="term" value="F:ATP binding"/>
    <property type="evidence" value="ECO:0007669"/>
    <property type="project" value="UniProtKB-KW"/>
</dbReference>
<dbReference type="GeneID" id="13442948"/>
<dbReference type="OrthoDB" id="242257at2759"/>
<dbReference type="EMBL" id="LN714482">
    <property type="protein sequence ID" value="CEL66900.1"/>
    <property type="molecule type" value="Genomic_DNA"/>
</dbReference>
<dbReference type="InParanoid" id="F0VGS4"/>
<comment type="catalytic activity">
    <reaction evidence="6">
        <text>a 1,2-diacyl-sn-glycerol + ATP = a 1,2-diacyl-sn-glycero-3-phosphate + ADP + H(+)</text>
        <dbReference type="Rhea" id="RHEA:10272"/>
        <dbReference type="ChEBI" id="CHEBI:15378"/>
        <dbReference type="ChEBI" id="CHEBI:17815"/>
        <dbReference type="ChEBI" id="CHEBI:30616"/>
        <dbReference type="ChEBI" id="CHEBI:58608"/>
        <dbReference type="ChEBI" id="CHEBI:456216"/>
        <dbReference type="EC" id="2.7.1.107"/>
    </reaction>
</comment>
<evidence type="ECO:0000256" key="7">
    <source>
        <dbReference type="SAM" id="MobiDB-lite"/>
    </source>
</evidence>
<evidence type="ECO:0000313" key="11">
    <source>
        <dbReference type="Proteomes" id="UP000007494"/>
    </source>
</evidence>
<sequence>MERSLLRRRPTPSVSTPSLCTRLAAPLCLLLLALAASQSISLFYSDRALPLTLLQTAAEAVELPSPDVAEPREETPAAEESATSQQLPEASILSPIPQTPSGSQERLVSADSESTDDGAPTAESVGTEEGRPEAYEGEVNVDAGNKSASERSEGTGKRAKKAATKARIRAKFAPAEGQGVPFVEASRTAAEWTCRSKTHFVFVFVNRKSGGQAGSRWLAGANKNGEYTQTFKDICTRVLIYDLLADHEGFQLLREVAEIKRTLAASPKPTKKYSVVRVIAVGGDGTVMWVNREAVTAKVPMAWVAFGIVGFGTGNDFAQSYGWAHGNAQRLNIFKGDTLKALVQMWQKAAVARHDLWKTTVSTFDNGYFEKVSFERRTLETLMDDATGLPIRTFESPFILYLGIGFDALVGIEFDRLRSTSRLRNRIMYGVAFLKLFGSSWKNVTEQIETVYALDGGQKKVLFTTNAAKYPDAMRLEQSISLTFLNNRSMIGGIPLWRHTARVGVLPPANEKPGDRNVYETFKRRLAKAHQSMGDTKIELISFHRRFDLLRSILIDYDAAGRLSQHRGPFLVSFYPQEQAGPVAFQTDGEFRIGHGVKTIYVEFVDTFNVLKNVSGSVVKG</sequence>
<dbReference type="SMART" id="SM00046">
    <property type="entry name" value="DAGKc"/>
    <property type="match status" value="1"/>
</dbReference>
<evidence type="ECO:0000313" key="9">
    <source>
        <dbReference type="EMBL" id="CBZ52918.1"/>
    </source>
</evidence>
<evidence type="ECO:0000256" key="2">
    <source>
        <dbReference type="ARBA" id="ARBA00022679"/>
    </source>
</evidence>
<dbReference type="InterPro" id="IPR037607">
    <property type="entry name" value="DGK"/>
</dbReference>
<dbReference type="SUPFAM" id="SSF111331">
    <property type="entry name" value="NAD kinase/diacylglycerol kinase-like"/>
    <property type="match status" value="1"/>
</dbReference>
<evidence type="ECO:0000256" key="6">
    <source>
        <dbReference type="RuleBase" id="RU361128"/>
    </source>
</evidence>
<dbReference type="OMA" id="LWEVNIT"/>
<dbReference type="PANTHER" id="PTHR11255">
    <property type="entry name" value="DIACYLGLYCEROL KINASE"/>
    <property type="match status" value="1"/>
</dbReference>
<dbReference type="GO" id="GO:0007200">
    <property type="term" value="P:phospholipase C-activating G protein-coupled receptor signaling pathway"/>
    <property type="evidence" value="ECO:0007669"/>
    <property type="project" value="InterPro"/>
</dbReference>
<keyword evidence="2 6" id="KW-0808">Transferase</keyword>
<dbReference type="Gene3D" id="3.40.50.10330">
    <property type="entry name" value="Probable inorganic polyphosphate/atp-NAD kinase, domain 1"/>
    <property type="match status" value="1"/>
</dbReference>
<comment type="similarity">
    <text evidence="1 6">Belongs to the eukaryotic diacylglycerol kinase family.</text>
</comment>
<dbReference type="GO" id="GO:0004143">
    <property type="term" value="F:ATP-dependent diacylglycerol kinase activity"/>
    <property type="evidence" value="ECO:0007669"/>
    <property type="project" value="UniProtKB-EC"/>
</dbReference>
<evidence type="ECO:0000256" key="1">
    <source>
        <dbReference type="ARBA" id="ARBA00009280"/>
    </source>
</evidence>
<dbReference type="eggNOG" id="KOG0782">
    <property type="taxonomic scope" value="Eukaryota"/>
</dbReference>
<dbReference type="GO" id="GO:0016020">
    <property type="term" value="C:membrane"/>
    <property type="evidence" value="ECO:0007669"/>
    <property type="project" value="TreeGrafter"/>
</dbReference>
<evidence type="ECO:0000313" key="10">
    <source>
        <dbReference type="EMBL" id="CEL66900.1"/>
    </source>
</evidence>
<reference evidence="10" key="4">
    <citation type="journal article" date="2015" name="PLoS ONE">
        <title>Comprehensive Evaluation of Toxoplasma gondii VEG and Neospora caninum LIV Genomes with Tachyzoite Stage Transcriptome and Proteome Defines Novel Transcript Features.</title>
        <authorList>
            <person name="Ramaprasad A."/>
            <person name="Mourier T."/>
            <person name="Naeem R."/>
            <person name="Malas T.B."/>
            <person name="Moussa E."/>
            <person name="Panigrahi A."/>
            <person name="Vermont S.J."/>
            <person name="Otto T.D."/>
            <person name="Wastling J."/>
            <person name="Pain A."/>
        </authorList>
    </citation>
    <scope>NUCLEOTIDE SEQUENCE</scope>
    <source>
        <strain evidence="10">Liverpool</strain>
    </source>
</reference>
<dbReference type="Pfam" id="PF00781">
    <property type="entry name" value="DAGK_cat"/>
    <property type="match status" value="1"/>
</dbReference>
<feature type="region of interest" description="Disordered" evidence="7">
    <location>
        <begin position="64"/>
        <end position="161"/>
    </location>
</feature>
<keyword evidence="3 6" id="KW-0547">Nucleotide-binding</keyword>
<dbReference type="InterPro" id="IPR017438">
    <property type="entry name" value="ATP-NAD_kinase_N"/>
</dbReference>
<dbReference type="RefSeq" id="XP_003882950.1">
    <property type="nucleotide sequence ID" value="XM_003882901.1"/>
</dbReference>
<dbReference type="SMART" id="SM00045">
    <property type="entry name" value="DAGKa"/>
    <property type="match status" value="1"/>
</dbReference>
<evidence type="ECO:0000256" key="4">
    <source>
        <dbReference type="ARBA" id="ARBA00022777"/>
    </source>
</evidence>
<dbReference type="EC" id="2.7.1.107" evidence="6"/>
<proteinExistence type="inferred from homology"/>
<reference evidence="9" key="2">
    <citation type="submission" date="2011-03" db="EMBL/GenBank/DDBJ databases">
        <title>Comparative genomics and transcriptomics of Neospora caninum and Toxoplasma gondii.</title>
        <authorList>
            <person name="Reid A.J."/>
            <person name="Sohal A."/>
            <person name="Harris D."/>
            <person name="Quail M."/>
            <person name="Sanders M."/>
            <person name="Berriman M."/>
            <person name="Wastling J.M."/>
            <person name="Pain A."/>
        </authorList>
    </citation>
    <scope>NUCLEOTIDE SEQUENCE</scope>
    <source>
        <strain evidence="9">Liverpool</strain>
    </source>
</reference>
<feature type="domain" description="DAGKc" evidence="8">
    <location>
        <begin position="196"/>
        <end position="363"/>
    </location>
</feature>
<dbReference type="Proteomes" id="UP000007494">
    <property type="component" value="Chromosome VIIb"/>
</dbReference>
<keyword evidence="4 6" id="KW-0418">Kinase</keyword>
<dbReference type="PROSITE" id="PS50146">
    <property type="entry name" value="DAGK"/>
    <property type="match status" value="1"/>
</dbReference>
<protein>
    <recommendedName>
        <fullName evidence="6">Diacylglycerol kinase</fullName>
        <shortName evidence="6">DAG kinase</shortName>
        <ecNumber evidence="6">2.7.1.107</ecNumber>
    </recommendedName>
</protein>
<dbReference type="InterPro" id="IPR000756">
    <property type="entry name" value="Diacylglycerol_kin_accessory"/>
</dbReference>
<dbReference type="InterPro" id="IPR001206">
    <property type="entry name" value="Diacylglycerol_kinase_cat_dom"/>
</dbReference>
<keyword evidence="11" id="KW-1185">Reference proteome</keyword>
<reference evidence="11" key="3">
    <citation type="journal article" date="2012" name="PLoS Pathog.">
        <title>Comparative genomics of the apicomplexan parasites Toxoplasma gondii and Neospora caninum: Coccidia differing in host range and transmission strategy.</title>
        <authorList>
            <person name="Reid A.J."/>
            <person name="Vermont S.J."/>
            <person name="Cotton J.A."/>
            <person name="Harris D."/>
            <person name="Hill-Cawthorne G.A."/>
            <person name="Konen-Waisman S."/>
            <person name="Latham S.M."/>
            <person name="Mourier T."/>
            <person name="Norton R."/>
            <person name="Quail M.A."/>
            <person name="Sanders M."/>
            <person name="Shanmugam D."/>
            <person name="Sohal A."/>
            <person name="Wasmuth J.D."/>
            <person name="Brunk B."/>
            <person name="Grigg M.E."/>
            <person name="Howard J.C."/>
            <person name="Parkinson J."/>
            <person name="Roos D.S."/>
            <person name="Trees A.J."/>
            <person name="Berriman M."/>
            <person name="Pain A."/>
            <person name="Wastling J.M."/>
        </authorList>
    </citation>
    <scope>NUCLEOTIDE SEQUENCE [LARGE SCALE GENOMIC DNA]</scope>
    <source>
        <strain evidence="11">Liverpool</strain>
    </source>
</reference>
<organism evidence="9 11">
    <name type="scientific">Neospora caninum (strain Liverpool)</name>
    <dbReference type="NCBI Taxonomy" id="572307"/>
    <lineage>
        <taxon>Eukaryota</taxon>
        <taxon>Sar</taxon>
        <taxon>Alveolata</taxon>
        <taxon>Apicomplexa</taxon>
        <taxon>Conoidasida</taxon>
        <taxon>Coccidia</taxon>
        <taxon>Eucoccidiorida</taxon>
        <taxon>Eimeriorina</taxon>
        <taxon>Sarcocystidae</taxon>
        <taxon>Neospora</taxon>
    </lineage>
</organism>
<evidence type="ECO:0000256" key="3">
    <source>
        <dbReference type="ARBA" id="ARBA00022741"/>
    </source>
</evidence>
<dbReference type="Pfam" id="PF00609">
    <property type="entry name" value="DAGK_acc"/>
    <property type="match status" value="1"/>
</dbReference>
<dbReference type="VEuPathDB" id="ToxoDB:NCLIV_027060"/>
<dbReference type="InterPro" id="IPR016064">
    <property type="entry name" value="NAD/diacylglycerol_kinase_sf"/>
</dbReference>
<accession>F0VGS4</accession>
<name>F0VGS4_NEOCL</name>
<dbReference type="PANTHER" id="PTHR11255:SF121">
    <property type="entry name" value="DIACYLGLYCEROL KINASE (ATP)"/>
    <property type="match status" value="1"/>
</dbReference>
<reference evidence="9" key="1">
    <citation type="submission" date="2011-02" db="EMBL/GenBank/DDBJ databases">
        <authorList>
            <person name="Aslett M."/>
        </authorList>
    </citation>
    <scope>NUCLEOTIDE SEQUENCE</scope>
    <source>
        <strain evidence="9">Liverpool</strain>
    </source>
</reference>
<evidence type="ECO:0000256" key="5">
    <source>
        <dbReference type="ARBA" id="ARBA00022840"/>
    </source>
</evidence>
<evidence type="ECO:0000259" key="8">
    <source>
        <dbReference type="PROSITE" id="PS50146"/>
    </source>
</evidence>
<keyword evidence="5 6" id="KW-0067">ATP-binding</keyword>
<dbReference type="EMBL" id="FR823389">
    <property type="protein sequence ID" value="CBZ52918.1"/>
    <property type="molecule type" value="Genomic_DNA"/>
</dbReference>